<keyword evidence="3" id="KW-0274">FAD</keyword>
<dbReference type="RefSeq" id="WP_113696527.1">
    <property type="nucleotide sequence ID" value="NZ_CP015163.1"/>
</dbReference>
<evidence type="ECO:0000313" key="8">
    <source>
        <dbReference type="Proteomes" id="UP000250434"/>
    </source>
</evidence>
<keyword evidence="4" id="KW-0560">Oxidoreductase</keyword>
<evidence type="ECO:0000256" key="3">
    <source>
        <dbReference type="ARBA" id="ARBA00022827"/>
    </source>
</evidence>
<dbReference type="PANTHER" id="PTHR43706:SF45">
    <property type="entry name" value="NADH DEHYDROGENASE-LIKE PROTEIN RV1812C"/>
    <property type="match status" value="1"/>
</dbReference>
<evidence type="ECO:0000313" key="7">
    <source>
        <dbReference type="EMBL" id="AXB47470.1"/>
    </source>
</evidence>
<dbReference type="InterPro" id="IPR036188">
    <property type="entry name" value="FAD/NAD-bd_sf"/>
</dbReference>
<accession>A0A344LHE6</accession>
<gene>
    <name evidence="7" type="ORF">A4R43_37605</name>
</gene>
<evidence type="ECO:0000256" key="4">
    <source>
        <dbReference type="ARBA" id="ARBA00023002"/>
    </source>
</evidence>
<dbReference type="KEGG" id="aab:A4R43_37605"/>
<protein>
    <submittedName>
        <fullName evidence="7">NADH dehydrogenase</fullName>
    </submittedName>
</protein>
<dbReference type="Gene3D" id="3.50.50.100">
    <property type="match status" value="1"/>
</dbReference>
<dbReference type="GO" id="GO:0003954">
    <property type="term" value="F:NADH dehydrogenase activity"/>
    <property type="evidence" value="ECO:0007669"/>
    <property type="project" value="InterPro"/>
</dbReference>
<dbReference type="Proteomes" id="UP000250434">
    <property type="component" value="Chromosome"/>
</dbReference>
<organism evidence="7 8">
    <name type="scientific">Amycolatopsis albispora</name>
    <dbReference type="NCBI Taxonomy" id="1804986"/>
    <lineage>
        <taxon>Bacteria</taxon>
        <taxon>Bacillati</taxon>
        <taxon>Actinomycetota</taxon>
        <taxon>Actinomycetes</taxon>
        <taxon>Pseudonocardiales</taxon>
        <taxon>Pseudonocardiaceae</taxon>
        <taxon>Amycolatopsis</taxon>
    </lineage>
</organism>
<dbReference type="EMBL" id="CP015163">
    <property type="protein sequence ID" value="AXB47470.1"/>
    <property type="molecule type" value="Genomic_DNA"/>
</dbReference>
<keyword evidence="5" id="KW-0520">NAD</keyword>
<evidence type="ECO:0000256" key="2">
    <source>
        <dbReference type="ARBA" id="ARBA00022630"/>
    </source>
</evidence>
<dbReference type="OrthoDB" id="9781621at2"/>
<sequence>MARKRVVVVGGGFAGYHAAKALAKELTPAEHEIVLVNPTDYFLYLPLLPEVAAGVIDPRRVSVSLPGTLRGVRLVLGEVTDANLEAHELTYLDPEDEEHKLGFDKLILAAGSVNKLLPIPGVTEHAHGFRGVPEALYLRDHVTRQIELAAASDDPVERAQRCTFVVVGAGYTGTEVAAQGPAFTKALASRHPELADQPIRWLLLDLAPKVLPELDKRLSRAADRVLRERGVEVLMETSIEEAQRDGVKLTNGEFVPSRTLVWCVGVRPDPLVSGLGLDTEKGRLVTDACLNVPGHPDVFACGDAAAVPDLTRPGEITTMTAQHAQRQGKLAGRNVAAALKGQPLKKYRHRDLGFVVDLGEWQAAANPLHIPLSGFPAKVVTRGYHLMAMPGNRVRTAVDWALEAMGKRQTVQLGLVRSGTVPLDTDSPELPRLRR</sequence>
<evidence type="ECO:0000259" key="6">
    <source>
        <dbReference type="Pfam" id="PF07992"/>
    </source>
</evidence>
<dbReference type="AlphaFoldDB" id="A0A344LHE6"/>
<feature type="domain" description="FAD/NAD(P)-binding" evidence="6">
    <location>
        <begin position="5"/>
        <end position="328"/>
    </location>
</feature>
<proteinExistence type="inferred from homology"/>
<keyword evidence="8" id="KW-1185">Reference proteome</keyword>
<dbReference type="InterPro" id="IPR023753">
    <property type="entry name" value="FAD/NAD-binding_dom"/>
</dbReference>
<comment type="similarity">
    <text evidence="1">Belongs to the NADH dehydrogenase family.</text>
</comment>
<evidence type="ECO:0000256" key="5">
    <source>
        <dbReference type="ARBA" id="ARBA00023027"/>
    </source>
</evidence>
<name>A0A344LHE6_9PSEU</name>
<dbReference type="Pfam" id="PF07992">
    <property type="entry name" value="Pyr_redox_2"/>
    <property type="match status" value="1"/>
</dbReference>
<dbReference type="PANTHER" id="PTHR43706">
    <property type="entry name" value="NADH DEHYDROGENASE"/>
    <property type="match status" value="1"/>
</dbReference>
<dbReference type="SUPFAM" id="SSF51905">
    <property type="entry name" value="FAD/NAD(P)-binding domain"/>
    <property type="match status" value="1"/>
</dbReference>
<dbReference type="PRINTS" id="PR00411">
    <property type="entry name" value="PNDRDTASEI"/>
</dbReference>
<keyword evidence="2" id="KW-0285">Flavoprotein</keyword>
<evidence type="ECO:0000256" key="1">
    <source>
        <dbReference type="ARBA" id="ARBA00005272"/>
    </source>
</evidence>
<reference evidence="7 8" key="1">
    <citation type="submission" date="2016-04" db="EMBL/GenBank/DDBJ databases">
        <title>Complete genome sequence and analysis of deep-sea sediment isolate, Amycolatopsis sp. WP1.</title>
        <authorList>
            <person name="Wang H."/>
            <person name="Chen S."/>
            <person name="Wu Q."/>
        </authorList>
    </citation>
    <scope>NUCLEOTIDE SEQUENCE [LARGE SCALE GENOMIC DNA]</scope>
    <source>
        <strain evidence="7 8">WP1</strain>
    </source>
</reference>
<dbReference type="InterPro" id="IPR045024">
    <property type="entry name" value="NDH-2"/>
</dbReference>
<dbReference type="PRINTS" id="PR00368">
    <property type="entry name" value="FADPNR"/>
</dbReference>